<evidence type="ECO:0000313" key="5">
    <source>
        <dbReference type="Proteomes" id="UP001479436"/>
    </source>
</evidence>
<keyword evidence="2" id="KW-0472">Membrane</keyword>
<name>A0ABR2VSI1_9FUNG</name>
<evidence type="ECO:0000256" key="3">
    <source>
        <dbReference type="SAM" id="SignalP"/>
    </source>
</evidence>
<evidence type="ECO:0000256" key="1">
    <source>
        <dbReference type="SAM" id="MobiDB-lite"/>
    </source>
</evidence>
<gene>
    <name evidence="4" type="ORF">K7432_012274</name>
</gene>
<sequence length="267" mass="29883">MTLLKNWGWLIALHLFVLLLTPVYGQNVSNSSMPCEYKPGANTKNSCKDDNYTCSENKQCVKKTCKYDLNDIKSKDLPLCPDDQYCPFDQVQCLPKGAIGATCSLTRSDSPCLGDSTIMCFLQVCSSRNATLGSVCQIDPSYKSPTDNCVPNTWCSNNICVETFALGESCNYAQQCQSTHCLEGQCQVGEEQELYHSLPVWVYIVIGVVCAVAILSCGLFIYFRRRRRVKNYKQMLNLSMTTLNQYDNNRDSNPSYASPAPENAIRQ</sequence>
<keyword evidence="2" id="KW-1133">Transmembrane helix</keyword>
<feature type="signal peptide" evidence="3">
    <location>
        <begin position="1"/>
        <end position="25"/>
    </location>
</feature>
<feature type="compositionally biased region" description="Polar residues" evidence="1">
    <location>
        <begin position="246"/>
        <end position="256"/>
    </location>
</feature>
<dbReference type="CDD" id="cd12087">
    <property type="entry name" value="TM_EGFR-like"/>
    <property type="match status" value="1"/>
</dbReference>
<protein>
    <submittedName>
        <fullName evidence="4">Uncharacterized protein</fullName>
    </submittedName>
</protein>
<evidence type="ECO:0000313" key="4">
    <source>
        <dbReference type="EMBL" id="KAK9696800.1"/>
    </source>
</evidence>
<keyword evidence="3" id="KW-0732">Signal</keyword>
<accession>A0ABR2VSI1</accession>
<proteinExistence type="predicted"/>
<keyword evidence="2" id="KW-0812">Transmembrane</keyword>
<reference evidence="4 5" key="1">
    <citation type="submission" date="2023-04" db="EMBL/GenBank/DDBJ databases">
        <title>Genome of Basidiobolus ranarum AG-B5.</title>
        <authorList>
            <person name="Stajich J.E."/>
            <person name="Carter-House D."/>
            <person name="Gryganskyi A."/>
        </authorList>
    </citation>
    <scope>NUCLEOTIDE SEQUENCE [LARGE SCALE GENOMIC DNA]</scope>
    <source>
        <strain evidence="4 5">AG-B5</strain>
    </source>
</reference>
<dbReference type="Proteomes" id="UP001479436">
    <property type="component" value="Unassembled WGS sequence"/>
</dbReference>
<comment type="caution">
    <text evidence="4">The sequence shown here is derived from an EMBL/GenBank/DDBJ whole genome shotgun (WGS) entry which is preliminary data.</text>
</comment>
<dbReference type="EMBL" id="JASJQH010007923">
    <property type="protein sequence ID" value="KAK9696800.1"/>
    <property type="molecule type" value="Genomic_DNA"/>
</dbReference>
<feature type="transmembrane region" description="Helical" evidence="2">
    <location>
        <begin position="200"/>
        <end position="223"/>
    </location>
</feature>
<feature type="chain" id="PRO_5045403403" evidence="3">
    <location>
        <begin position="26"/>
        <end position="267"/>
    </location>
</feature>
<organism evidence="4 5">
    <name type="scientific">Basidiobolus ranarum</name>
    <dbReference type="NCBI Taxonomy" id="34480"/>
    <lineage>
        <taxon>Eukaryota</taxon>
        <taxon>Fungi</taxon>
        <taxon>Fungi incertae sedis</taxon>
        <taxon>Zoopagomycota</taxon>
        <taxon>Entomophthoromycotina</taxon>
        <taxon>Basidiobolomycetes</taxon>
        <taxon>Basidiobolales</taxon>
        <taxon>Basidiobolaceae</taxon>
        <taxon>Basidiobolus</taxon>
    </lineage>
</organism>
<evidence type="ECO:0000256" key="2">
    <source>
        <dbReference type="SAM" id="Phobius"/>
    </source>
</evidence>
<keyword evidence="5" id="KW-1185">Reference proteome</keyword>
<feature type="region of interest" description="Disordered" evidence="1">
    <location>
        <begin position="246"/>
        <end position="267"/>
    </location>
</feature>